<protein>
    <submittedName>
        <fullName evidence="2">AbrB/MazE/SpoVT family DNA-binding domain-containing protein</fullName>
    </submittedName>
</protein>
<keyword evidence="2" id="KW-0238">DNA-binding</keyword>
<dbReference type="Pfam" id="PF04014">
    <property type="entry name" value="MazE_antitoxin"/>
    <property type="match status" value="1"/>
</dbReference>
<dbReference type="SMART" id="SM00966">
    <property type="entry name" value="SpoVT_AbrB"/>
    <property type="match status" value="1"/>
</dbReference>
<dbReference type="Gene3D" id="2.10.260.10">
    <property type="match status" value="1"/>
</dbReference>
<proteinExistence type="predicted"/>
<reference evidence="3" key="3">
    <citation type="submission" date="2021-05" db="EMBL/GenBank/DDBJ databases">
        <title>Protein family content uncovers lineage relationships and bacterial pathway maintenance mechanisms in DPANN archaea.</title>
        <authorList>
            <person name="Castelle C.J."/>
            <person name="Meheust R."/>
            <person name="Jaffe A.L."/>
            <person name="Seitz K."/>
            <person name="Gong X."/>
            <person name="Baker B.J."/>
            <person name="Banfield J.F."/>
        </authorList>
    </citation>
    <scope>NUCLEOTIDE SEQUENCE</scope>
    <source>
        <strain evidence="3">RIFCSPLOWO2_01_FULL_43_13</strain>
    </source>
</reference>
<dbReference type="EMBL" id="DUFW01000078">
    <property type="protein sequence ID" value="HIH21864.1"/>
    <property type="molecule type" value="Genomic_DNA"/>
</dbReference>
<comment type="caution">
    <text evidence="2">The sequence shown here is derived from an EMBL/GenBank/DDBJ whole genome shotgun (WGS) entry which is preliminary data.</text>
</comment>
<evidence type="ECO:0000313" key="3">
    <source>
        <dbReference type="EMBL" id="MBS3058689.1"/>
    </source>
</evidence>
<reference evidence="2" key="1">
    <citation type="journal article" date="2020" name="bioRxiv">
        <title>A rank-normalized archaeal taxonomy based on genome phylogeny resolves widespread incomplete and uneven classifications.</title>
        <authorList>
            <person name="Rinke C."/>
            <person name="Chuvochina M."/>
            <person name="Mussig A.J."/>
            <person name="Chaumeil P.-A."/>
            <person name="Waite D.W."/>
            <person name="Whitman W.B."/>
            <person name="Parks D.H."/>
            <person name="Hugenholtz P."/>
        </authorList>
    </citation>
    <scope>NUCLEOTIDE SEQUENCE</scope>
    <source>
        <strain evidence="2">UBA10191</strain>
    </source>
</reference>
<organism evidence="2 4">
    <name type="scientific">Candidatus Iainarchaeum sp</name>
    <dbReference type="NCBI Taxonomy" id="3101447"/>
    <lineage>
        <taxon>Archaea</taxon>
        <taxon>Candidatus Iainarchaeota</taxon>
        <taxon>Candidatus Iainarchaeia</taxon>
        <taxon>Candidatus Iainarchaeales</taxon>
        <taxon>Candidatus Iainarchaeaceae</taxon>
        <taxon>Candidatus Iainarchaeum</taxon>
    </lineage>
</organism>
<dbReference type="EMBL" id="JAGVWB010000032">
    <property type="protein sequence ID" value="MBS3058689.1"/>
    <property type="molecule type" value="Genomic_DNA"/>
</dbReference>
<feature type="domain" description="SpoVT-AbrB" evidence="1">
    <location>
        <begin position="4"/>
        <end position="49"/>
    </location>
</feature>
<gene>
    <name evidence="2" type="ORF">HA222_04380</name>
    <name evidence="3" type="ORF">J4478_04805</name>
</gene>
<evidence type="ECO:0000259" key="1">
    <source>
        <dbReference type="SMART" id="SM00966"/>
    </source>
</evidence>
<dbReference type="GO" id="GO:0003677">
    <property type="term" value="F:DNA binding"/>
    <property type="evidence" value="ECO:0007669"/>
    <property type="project" value="UniProtKB-KW"/>
</dbReference>
<dbReference type="InterPro" id="IPR007159">
    <property type="entry name" value="SpoVT-AbrB_dom"/>
</dbReference>
<dbReference type="SUPFAM" id="SSF89447">
    <property type="entry name" value="AbrB/MazE/MraZ-like"/>
    <property type="match status" value="1"/>
</dbReference>
<dbReference type="Proteomes" id="UP000590964">
    <property type="component" value="Unassembled WGS sequence"/>
</dbReference>
<dbReference type="NCBIfam" id="TIGR01439">
    <property type="entry name" value="lp_hng_hel_AbrB"/>
    <property type="match status" value="1"/>
</dbReference>
<evidence type="ECO:0000313" key="4">
    <source>
        <dbReference type="Proteomes" id="UP000590964"/>
    </source>
</evidence>
<sequence>MYSTVMSTKGQVVLPARIREEAKINAGVELLVYTIDDEIRIRKMPKDPIGEISGIAKHLDIPEDAVKQMRIKDDELRRQKLGF</sequence>
<dbReference type="Proteomes" id="UP000680185">
    <property type="component" value="Unassembled WGS sequence"/>
</dbReference>
<name>A0A7J4JWL1_9ARCH</name>
<accession>A0A7J4JWL1</accession>
<dbReference type="InterPro" id="IPR037914">
    <property type="entry name" value="SpoVT-AbrB_sf"/>
</dbReference>
<dbReference type="AlphaFoldDB" id="A0A7J4JWL1"/>
<evidence type="ECO:0000313" key="2">
    <source>
        <dbReference type="EMBL" id="HIH21864.1"/>
    </source>
</evidence>
<reference evidence="3" key="2">
    <citation type="submission" date="2021-03" db="EMBL/GenBank/DDBJ databases">
        <authorList>
            <person name="Jaffe A."/>
        </authorList>
    </citation>
    <scope>NUCLEOTIDE SEQUENCE</scope>
    <source>
        <strain evidence="3">RIFCSPLOWO2_01_FULL_43_13</strain>
    </source>
</reference>